<keyword evidence="3" id="KW-1185">Reference proteome</keyword>
<dbReference type="EMBL" id="JANVFT010000079">
    <property type="protein sequence ID" value="KAJ4473936.1"/>
    <property type="molecule type" value="Genomic_DNA"/>
</dbReference>
<evidence type="ECO:0000313" key="2">
    <source>
        <dbReference type="EMBL" id="KAJ4473936.1"/>
    </source>
</evidence>
<feature type="chain" id="PRO_5046379743" evidence="1">
    <location>
        <begin position="23"/>
        <end position="168"/>
    </location>
</feature>
<organism evidence="2 3">
    <name type="scientific">Lentinula lateritia</name>
    <dbReference type="NCBI Taxonomy" id="40482"/>
    <lineage>
        <taxon>Eukaryota</taxon>
        <taxon>Fungi</taxon>
        <taxon>Dikarya</taxon>
        <taxon>Basidiomycota</taxon>
        <taxon>Agaricomycotina</taxon>
        <taxon>Agaricomycetes</taxon>
        <taxon>Agaricomycetidae</taxon>
        <taxon>Agaricales</taxon>
        <taxon>Marasmiineae</taxon>
        <taxon>Omphalotaceae</taxon>
        <taxon>Lentinula</taxon>
    </lineage>
</organism>
<name>A0ABQ8V4P4_9AGAR</name>
<keyword evidence="1" id="KW-0732">Signal</keyword>
<evidence type="ECO:0000313" key="3">
    <source>
        <dbReference type="Proteomes" id="UP001150217"/>
    </source>
</evidence>
<proteinExistence type="predicted"/>
<dbReference type="Proteomes" id="UP001150217">
    <property type="component" value="Unassembled WGS sequence"/>
</dbReference>
<protein>
    <submittedName>
        <fullName evidence="2">Uncharacterized protein</fullName>
    </submittedName>
</protein>
<evidence type="ECO:0000256" key="1">
    <source>
        <dbReference type="SAM" id="SignalP"/>
    </source>
</evidence>
<gene>
    <name evidence="2" type="ORF">C8R41DRAFT_563312</name>
</gene>
<comment type="caution">
    <text evidence="2">The sequence shown here is derived from an EMBL/GenBank/DDBJ whole genome shotgun (WGS) entry which is preliminary data.</text>
</comment>
<sequence>MERKITMHFPVFLFLVLCAVSASTVVYAMPFQANSESTPSPHSQIARANSRPPVTAIVNFLDHNGGDFIPFAGDNGFVVTSGVEAQAHGIMPLKVYNRVRHAVEFLVPSADRGRGLVLGFENYFVPSAKGHEDDDIRITLHGIEQYPNGCWLDVDKKGKIVPGMFGLL</sequence>
<feature type="signal peptide" evidence="1">
    <location>
        <begin position="1"/>
        <end position="22"/>
    </location>
</feature>
<reference evidence="2" key="1">
    <citation type="submission" date="2022-08" db="EMBL/GenBank/DDBJ databases">
        <title>A Global Phylogenomic Analysis of the Shiitake Genus Lentinula.</title>
        <authorList>
            <consortium name="DOE Joint Genome Institute"/>
            <person name="Sierra-Patev S."/>
            <person name="Min B."/>
            <person name="Naranjo-Ortiz M."/>
            <person name="Looney B."/>
            <person name="Konkel Z."/>
            <person name="Slot J.C."/>
            <person name="Sakamoto Y."/>
            <person name="Steenwyk J.L."/>
            <person name="Rokas A."/>
            <person name="Carro J."/>
            <person name="Camarero S."/>
            <person name="Ferreira P."/>
            <person name="Molpeceres G."/>
            <person name="Ruiz-Duenas F.J."/>
            <person name="Serrano A."/>
            <person name="Henrissat B."/>
            <person name="Drula E."/>
            <person name="Hughes K.W."/>
            <person name="Mata J.L."/>
            <person name="Ishikawa N.K."/>
            <person name="Vargas-Isla R."/>
            <person name="Ushijima S."/>
            <person name="Smith C.A."/>
            <person name="Ahrendt S."/>
            <person name="Andreopoulos W."/>
            <person name="He G."/>
            <person name="Labutti K."/>
            <person name="Lipzen A."/>
            <person name="Ng V."/>
            <person name="Riley R."/>
            <person name="Sandor L."/>
            <person name="Barry K."/>
            <person name="Martinez A.T."/>
            <person name="Xiao Y."/>
            <person name="Gibbons J.G."/>
            <person name="Terashima K."/>
            <person name="Grigoriev I.V."/>
            <person name="Hibbett D.S."/>
        </authorList>
    </citation>
    <scope>NUCLEOTIDE SEQUENCE</scope>
    <source>
        <strain evidence="2">RHP3577 ss4</strain>
    </source>
</reference>
<accession>A0ABQ8V4P4</accession>